<proteinExistence type="predicted"/>
<accession>A0A6A5YH84</accession>
<evidence type="ECO:0000313" key="2">
    <source>
        <dbReference type="Proteomes" id="UP000799770"/>
    </source>
</evidence>
<keyword evidence="2" id="KW-1185">Reference proteome</keyword>
<sequence>MYFGQRAWPLLRVGNHRLAAQVLDVYYKMNKFVIEIQVSDKEMRQGKFTLVPKASCASLIRHLEVRATYYLYTKWATIMQIMLPGRKESVQPKDLAPRSPPAYDGARAAKLFPIGVDPWYLGNGWQATFRELHDLSIVLIHKADEGCRDHIEKQLPQVFKDKILRFHPKEVKIVLKSLGLCCMRYANQNTPCTSVPDKDITEWFENPEDFIETVDTEDENSDDDDLPDLLDISFYEGP</sequence>
<dbReference type="AlphaFoldDB" id="A0A6A5YH84"/>
<dbReference type="Proteomes" id="UP000799770">
    <property type="component" value="Unassembled WGS sequence"/>
</dbReference>
<dbReference type="EMBL" id="ML977366">
    <property type="protein sequence ID" value="KAF2106084.1"/>
    <property type="molecule type" value="Genomic_DNA"/>
</dbReference>
<evidence type="ECO:0000313" key="1">
    <source>
        <dbReference type="EMBL" id="KAF2106084.1"/>
    </source>
</evidence>
<name>A0A6A5YH84_9PLEO</name>
<organism evidence="1 2">
    <name type="scientific">Lophiotrema nucula</name>
    <dbReference type="NCBI Taxonomy" id="690887"/>
    <lineage>
        <taxon>Eukaryota</taxon>
        <taxon>Fungi</taxon>
        <taxon>Dikarya</taxon>
        <taxon>Ascomycota</taxon>
        <taxon>Pezizomycotina</taxon>
        <taxon>Dothideomycetes</taxon>
        <taxon>Pleosporomycetidae</taxon>
        <taxon>Pleosporales</taxon>
        <taxon>Lophiotremataceae</taxon>
        <taxon>Lophiotrema</taxon>
    </lineage>
</organism>
<protein>
    <submittedName>
        <fullName evidence="1">Uncharacterized protein</fullName>
    </submittedName>
</protein>
<gene>
    <name evidence="1" type="ORF">BDV96DRAFT_638377</name>
</gene>
<reference evidence="1" key="1">
    <citation type="journal article" date="2020" name="Stud. Mycol.">
        <title>101 Dothideomycetes genomes: a test case for predicting lifestyles and emergence of pathogens.</title>
        <authorList>
            <person name="Haridas S."/>
            <person name="Albert R."/>
            <person name="Binder M."/>
            <person name="Bloem J."/>
            <person name="Labutti K."/>
            <person name="Salamov A."/>
            <person name="Andreopoulos B."/>
            <person name="Baker S."/>
            <person name="Barry K."/>
            <person name="Bills G."/>
            <person name="Bluhm B."/>
            <person name="Cannon C."/>
            <person name="Castanera R."/>
            <person name="Culley D."/>
            <person name="Daum C."/>
            <person name="Ezra D."/>
            <person name="Gonzalez J."/>
            <person name="Henrissat B."/>
            <person name="Kuo A."/>
            <person name="Liang C."/>
            <person name="Lipzen A."/>
            <person name="Lutzoni F."/>
            <person name="Magnuson J."/>
            <person name="Mondo S."/>
            <person name="Nolan M."/>
            <person name="Ohm R."/>
            <person name="Pangilinan J."/>
            <person name="Park H.-J."/>
            <person name="Ramirez L."/>
            <person name="Alfaro M."/>
            <person name="Sun H."/>
            <person name="Tritt A."/>
            <person name="Yoshinaga Y."/>
            <person name="Zwiers L.-H."/>
            <person name="Turgeon B."/>
            <person name="Goodwin S."/>
            <person name="Spatafora J."/>
            <person name="Crous P."/>
            <person name="Grigoriev I."/>
        </authorList>
    </citation>
    <scope>NUCLEOTIDE SEQUENCE</scope>
    <source>
        <strain evidence="1">CBS 627.86</strain>
    </source>
</reference>